<keyword evidence="2" id="KW-1185">Reference proteome</keyword>
<reference evidence="1" key="1">
    <citation type="submission" date="2020-05" db="EMBL/GenBank/DDBJ databases">
        <title>WGS assembly of Panicum virgatum.</title>
        <authorList>
            <person name="Lovell J.T."/>
            <person name="Jenkins J."/>
            <person name="Shu S."/>
            <person name="Juenger T.E."/>
            <person name="Schmutz J."/>
        </authorList>
    </citation>
    <scope>NUCLEOTIDE SEQUENCE</scope>
    <source>
        <strain evidence="1">AP13</strain>
    </source>
</reference>
<dbReference type="EMBL" id="CM029050">
    <property type="protein sequence ID" value="KAG2564805.1"/>
    <property type="molecule type" value="Genomic_DNA"/>
</dbReference>
<dbReference type="AlphaFoldDB" id="A0A8T0PUQ2"/>
<organism evidence="1 2">
    <name type="scientific">Panicum virgatum</name>
    <name type="common">Blackwell switchgrass</name>
    <dbReference type="NCBI Taxonomy" id="38727"/>
    <lineage>
        <taxon>Eukaryota</taxon>
        <taxon>Viridiplantae</taxon>
        <taxon>Streptophyta</taxon>
        <taxon>Embryophyta</taxon>
        <taxon>Tracheophyta</taxon>
        <taxon>Spermatophyta</taxon>
        <taxon>Magnoliopsida</taxon>
        <taxon>Liliopsida</taxon>
        <taxon>Poales</taxon>
        <taxon>Poaceae</taxon>
        <taxon>PACMAD clade</taxon>
        <taxon>Panicoideae</taxon>
        <taxon>Panicodae</taxon>
        <taxon>Paniceae</taxon>
        <taxon>Panicinae</taxon>
        <taxon>Panicum</taxon>
        <taxon>Panicum sect. Hiantes</taxon>
    </lineage>
</organism>
<proteinExistence type="predicted"/>
<evidence type="ECO:0000313" key="1">
    <source>
        <dbReference type="EMBL" id="KAG2564805.1"/>
    </source>
</evidence>
<gene>
    <name evidence="1" type="ORF">PVAP13_7NG022889</name>
</gene>
<sequence>MSRLDLKVLCLYNRFFKTTKTHTIALYFRFFLDVYYKLAYPLSMTMEDNLGPAAVDALYRGVHGLDSSGGGVARDSSLGARVVIETEEAKTLARFSQLLLHAMRWEIATRSLASRTWILASSCTRLMGRLCKFSVRTTAKKIFRNRQKRIFRNECGTAPSSHS</sequence>
<comment type="caution">
    <text evidence="1">The sequence shown here is derived from an EMBL/GenBank/DDBJ whole genome shotgun (WGS) entry which is preliminary data.</text>
</comment>
<name>A0A8T0PUQ2_PANVG</name>
<accession>A0A8T0PUQ2</accession>
<dbReference type="Proteomes" id="UP000823388">
    <property type="component" value="Chromosome 7N"/>
</dbReference>
<evidence type="ECO:0000313" key="2">
    <source>
        <dbReference type="Proteomes" id="UP000823388"/>
    </source>
</evidence>
<protein>
    <submittedName>
        <fullName evidence="1">Uncharacterized protein</fullName>
    </submittedName>
</protein>